<dbReference type="PROSITE" id="PS51767">
    <property type="entry name" value="PEPTIDASE_A1"/>
    <property type="match status" value="1"/>
</dbReference>
<dbReference type="InterPro" id="IPR033121">
    <property type="entry name" value="PEPTIDASE_A1"/>
</dbReference>
<sequence>MQYTTEIVLGGQNFTVVVDTGSTDLWVDARGLDLQLSNNTDIHVNFSYALGGVSGNIAFADLKIGPYTLPNQAFVNATEVDDFPGEIRGLIGMAFDNAALWHEMMVHWGVDSANRLGRAPITHLFTQNSSAAGYFDLELSRSDVEGVEHDGHFFFGQHLPEMDSALQKAPKIERVNTLHWTLQMDGMKINGKPFTSWNKSVIDGIPQGSVAVPLDSGFSYPQLPDPAVRAIYGSIPGAVFYPGNIPGTDNGLSGTNWVVPCNVSANISFSFGGQDYPVHPRDLVVYYDGIKLDTVDGVDMVANNTVCINRYQPGQGDGESYDMLLGMAFLRNVYASFNYGNYTPPGSNITGQQPFVQMVSVVEPDKAWADFTTYAAQKLANSAPAIEPASFVKLLNDFSSLSASAGSGSVASNGSSSQNATVVAGDLAVSGAATSESDSDSSKDLNKYAPVAVGLLGANVAVGLAILGVTLTMCLRGSRNRRESRYKPLRLPKDDTDIDADHGPSYSDA</sequence>
<dbReference type="GO" id="GO:0006508">
    <property type="term" value="P:proteolysis"/>
    <property type="evidence" value="ECO:0007669"/>
    <property type="project" value="UniProtKB-KW"/>
</dbReference>
<dbReference type="EMBL" id="CCBP010000321">
    <property type="protein sequence ID" value="CDO75991.1"/>
    <property type="molecule type" value="Genomic_DNA"/>
</dbReference>
<reference evidence="7" key="1">
    <citation type="submission" date="2014-01" db="EMBL/GenBank/DDBJ databases">
        <title>The genome of the white-rot fungus Pycnoporus cinnabarinus: a basidiomycete model with a versatile arsenal for lignocellulosic biomass breakdown.</title>
        <authorList>
            <person name="Levasseur A."/>
            <person name="Lomascolo A."/>
            <person name="Ruiz-Duenas F.J."/>
            <person name="Uzan E."/>
            <person name="Piumi F."/>
            <person name="Kues U."/>
            <person name="Ram A.F.J."/>
            <person name="Murat C."/>
            <person name="Haon M."/>
            <person name="Benoit I."/>
            <person name="Arfi Y."/>
            <person name="Chevret D."/>
            <person name="Drula E."/>
            <person name="Kwon M.J."/>
            <person name="Gouret P."/>
            <person name="Lesage-Meessen L."/>
            <person name="Lombard V."/>
            <person name="Mariette J."/>
            <person name="Noirot C."/>
            <person name="Park J."/>
            <person name="Patyshakuliyeva A."/>
            <person name="Wieneger R.A.B."/>
            <person name="Wosten H.A.B."/>
            <person name="Martin F."/>
            <person name="Coutinho P.M."/>
            <person name="de Vries R."/>
            <person name="Martinez A.T."/>
            <person name="Klopp C."/>
            <person name="Pontarotti P."/>
            <person name="Henrissat B."/>
            <person name="Record E."/>
        </authorList>
    </citation>
    <scope>NUCLEOTIDE SEQUENCE [LARGE SCALE GENOMIC DNA]</scope>
    <source>
        <strain evidence="7">BRFM137</strain>
    </source>
</reference>
<feature type="domain" description="Peptidase A1" evidence="6">
    <location>
        <begin position="3"/>
        <end position="347"/>
    </location>
</feature>
<keyword evidence="3" id="KW-0645">Protease</keyword>
<accession>A0A060SP96</accession>
<dbReference type="GO" id="GO:0004190">
    <property type="term" value="F:aspartic-type endopeptidase activity"/>
    <property type="evidence" value="ECO:0007669"/>
    <property type="project" value="UniProtKB-KW"/>
</dbReference>
<dbReference type="HOGENOM" id="CLU_013253_8_2_1"/>
<dbReference type="OMA" id="AMDGMNI"/>
<keyword evidence="5" id="KW-0812">Transmembrane</keyword>
<dbReference type="STRING" id="5643.A0A060SP96"/>
<dbReference type="Proteomes" id="UP000029665">
    <property type="component" value="Unassembled WGS sequence"/>
</dbReference>
<feature type="transmembrane region" description="Helical" evidence="5">
    <location>
        <begin position="448"/>
        <end position="475"/>
    </location>
</feature>
<gene>
    <name evidence="7" type="ORF">BN946_scf184922.g4</name>
</gene>
<keyword evidence="8" id="KW-1185">Reference proteome</keyword>
<dbReference type="PANTHER" id="PTHR47966:SF57">
    <property type="entry name" value="PEPTIDASE A1 DOMAIN-CONTAINING PROTEIN"/>
    <property type="match status" value="1"/>
</dbReference>
<evidence type="ECO:0000256" key="4">
    <source>
        <dbReference type="SAM" id="MobiDB-lite"/>
    </source>
</evidence>
<dbReference type="CDD" id="cd05471">
    <property type="entry name" value="pepsin_like"/>
    <property type="match status" value="1"/>
</dbReference>
<keyword evidence="3" id="KW-0378">Hydrolase</keyword>
<evidence type="ECO:0000259" key="6">
    <source>
        <dbReference type="PROSITE" id="PS51767"/>
    </source>
</evidence>
<comment type="caution">
    <text evidence="7">The sequence shown here is derived from an EMBL/GenBank/DDBJ whole genome shotgun (WGS) entry which is preliminary data.</text>
</comment>
<dbReference type="InterPro" id="IPR001461">
    <property type="entry name" value="Aspartic_peptidase_A1"/>
</dbReference>
<protein>
    <recommendedName>
        <fullName evidence="6">Peptidase A1 domain-containing protein</fullName>
    </recommendedName>
</protein>
<dbReference type="Gene3D" id="2.40.70.10">
    <property type="entry name" value="Acid Proteases"/>
    <property type="match status" value="2"/>
</dbReference>
<keyword evidence="2 3" id="KW-0064">Aspartyl protease</keyword>
<dbReference type="PROSITE" id="PS00141">
    <property type="entry name" value="ASP_PROTEASE"/>
    <property type="match status" value="1"/>
</dbReference>
<dbReference type="AlphaFoldDB" id="A0A060SP96"/>
<comment type="similarity">
    <text evidence="1 3">Belongs to the peptidase A1 family.</text>
</comment>
<name>A0A060SP96_PYCCI</name>
<feature type="region of interest" description="Disordered" evidence="4">
    <location>
        <begin position="485"/>
        <end position="509"/>
    </location>
</feature>
<dbReference type="InterPro" id="IPR001969">
    <property type="entry name" value="Aspartic_peptidase_AS"/>
</dbReference>
<evidence type="ECO:0000313" key="8">
    <source>
        <dbReference type="Proteomes" id="UP000029665"/>
    </source>
</evidence>
<feature type="compositionally biased region" description="Basic and acidic residues" evidence="4">
    <location>
        <begin position="485"/>
        <end position="502"/>
    </location>
</feature>
<evidence type="ECO:0000256" key="2">
    <source>
        <dbReference type="ARBA" id="ARBA00022750"/>
    </source>
</evidence>
<evidence type="ECO:0000256" key="3">
    <source>
        <dbReference type="RuleBase" id="RU000454"/>
    </source>
</evidence>
<evidence type="ECO:0000256" key="5">
    <source>
        <dbReference type="SAM" id="Phobius"/>
    </source>
</evidence>
<dbReference type="SUPFAM" id="SSF50630">
    <property type="entry name" value="Acid proteases"/>
    <property type="match status" value="1"/>
</dbReference>
<organism evidence="7 8">
    <name type="scientific">Pycnoporus cinnabarinus</name>
    <name type="common">Cinnabar-red polypore</name>
    <name type="synonym">Trametes cinnabarina</name>
    <dbReference type="NCBI Taxonomy" id="5643"/>
    <lineage>
        <taxon>Eukaryota</taxon>
        <taxon>Fungi</taxon>
        <taxon>Dikarya</taxon>
        <taxon>Basidiomycota</taxon>
        <taxon>Agaricomycotina</taxon>
        <taxon>Agaricomycetes</taxon>
        <taxon>Polyporales</taxon>
        <taxon>Polyporaceae</taxon>
        <taxon>Trametes</taxon>
    </lineage>
</organism>
<proteinExistence type="inferred from homology"/>
<dbReference type="PANTHER" id="PTHR47966">
    <property type="entry name" value="BETA-SITE APP-CLEAVING ENZYME, ISOFORM A-RELATED"/>
    <property type="match status" value="1"/>
</dbReference>
<dbReference type="Pfam" id="PF00026">
    <property type="entry name" value="Asp"/>
    <property type="match status" value="1"/>
</dbReference>
<dbReference type="InterPro" id="IPR034164">
    <property type="entry name" value="Pepsin-like_dom"/>
</dbReference>
<dbReference type="OrthoDB" id="771136at2759"/>
<evidence type="ECO:0000256" key="1">
    <source>
        <dbReference type="ARBA" id="ARBA00007447"/>
    </source>
</evidence>
<dbReference type="InterPro" id="IPR021109">
    <property type="entry name" value="Peptidase_aspartic_dom_sf"/>
</dbReference>
<keyword evidence="5" id="KW-1133">Transmembrane helix</keyword>
<keyword evidence="5" id="KW-0472">Membrane</keyword>
<evidence type="ECO:0000313" key="7">
    <source>
        <dbReference type="EMBL" id="CDO75991.1"/>
    </source>
</evidence>
<dbReference type="PRINTS" id="PR00792">
    <property type="entry name" value="PEPSIN"/>
</dbReference>